<reference evidence="18" key="1">
    <citation type="journal article" date="2020" name="Biotechnol. Biofuels">
        <title>New insights from the biogas microbiome by comprehensive genome-resolved metagenomics of nearly 1600 species originating from multiple anaerobic digesters.</title>
        <authorList>
            <person name="Campanaro S."/>
            <person name="Treu L."/>
            <person name="Rodriguez-R L.M."/>
            <person name="Kovalovszki A."/>
            <person name="Ziels R.M."/>
            <person name="Maus I."/>
            <person name="Zhu X."/>
            <person name="Kougias P.G."/>
            <person name="Basile A."/>
            <person name="Luo G."/>
            <person name="Schluter A."/>
            <person name="Konstantinidis K.T."/>
            <person name="Angelidaki I."/>
        </authorList>
    </citation>
    <scope>NUCLEOTIDE SEQUENCE</scope>
    <source>
        <strain evidence="18">AS01afH2WH_6</strain>
    </source>
</reference>
<keyword evidence="6 15" id="KW-0347">Helicase</keyword>
<dbReference type="InterPro" id="IPR011604">
    <property type="entry name" value="PDDEXK-like_dom_sf"/>
</dbReference>
<dbReference type="InterPro" id="IPR038726">
    <property type="entry name" value="PDDEXK_AddAB-type"/>
</dbReference>
<evidence type="ECO:0000256" key="5">
    <source>
        <dbReference type="ARBA" id="ARBA00022801"/>
    </source>
</evidence>
<dbReference type="GO" id="GO:0000725">
    <property type="term" value="P:recombinational repair"/>
    <property type="evidence" value="ECO:0007669"/>
    <property type="project" value="TreeGrafter"/>
</dbReference>
<dbReference type="InterPro" id="IPR013986">
    <property type="entry name" value="DExx_box_DNA_helicase_dom_sf"/>
</dbReference>
<gene>
    <name evidence="18" type="ORF">GXW98_02765</name>
</gene>
<dbReference type="CDD" id="cd17932">
    <property type="entry name" value="DEXQc_UvrD"/>
    <property type="match status" value="1"/>
</dbReference>
<comment type="similarity">
    <text evidence="1">Belongs to the helicase family. UvrD subfamily.</text>
</comment>
<dbReference type="GO" id="GO:0005524">
    <property type="term" value="F:ATP binding"/>
    <property type="evidence" value="ECO:0007669"/>
    <property type="project" value="UniProtKB-UniRule"/>
</dbReference>
<proteinExistence type="inferred from homology"/>
<dbReference type="Gene3D" id="3.90.320.10">
    <property type="match status" value="1"/>
</dbReference>
<evidence type="ECO:0000256" key="14">
    <source>
        <dbReference type="ARBA" id="ARBA00048988"/>
    </source>
</evidence>
<sequence length="1346" mass="147165">MRGTKEQREVIEAPVNGDVLVVAGAGSGKTMTMTQRIINLIRQGVAPERILGLTFTRKAASELLSRVSAAVLARDEAIEGSVPQASAQPVDADSGFLKPEVYTYDAFFQSIVRRYGLLVGMDQQTQPLSDAGAYQLASTVVHEHSEAIFEAFRQKRVEQAESSSDDVAGVPSLAFGTIVDQVLALAHACTSAMISEDCPSFDDAADRVSAWDTAFLEALERGLAGETVPEKAMTEAKLKAPKRAKKDSDADYAEKLRQMSYRHHLQNLFSANELLGVTRQRELLLGLARQYQRAKREANMAEFSDFTLAAFQLLTRFPSIGAQYRKRFSHVFLDEYQDTSTTQAMLLAALFHTDAAAAPAPTSVTAVGDPFQSIYAWRGASPGAFRTFQRQFGVQGSPKALSITFRNPRIVLEAANALTRNLREHDGPASSATMREVDVLELRPRDDADEGTLGLLGYRTVAQEIDGVIRFARHAISRFGKKQGKESDVDLAAPHVAVLFRSKSAMPQYREAMQAAGLSCEVVGYSALLEKPEIMDVLALLHVISNHTDSASLMRLLASTRYRIAPRDLDALASWCEDLNNEHRDRALVEAAVVPGGLHGSEMAQAVRRHRDLVPDGVFLIDVLMDEQYFAPASNGKVRQRFSVEGWRMLCKASKVLRQAQAQSLLGVKQAVRGAVQALDLDIDLVLSRMIRRPDDPLHASEATATLGALDGLVDAFVADLPSDRVASLYGFMSWVDSIRKSPDEPSSAQQSHADVVLMTIHQAKGLEWDAVALVGLKSGSFPSKQGDQLKITRIDQGQGGVQAAPRYEQTANSWLSDPTAVPVPVRADALILPRFPHDVSLEVDPVQSLKTLKLEDIVDEAFGALREYPSAQEIEEGLQTSAPTFLTQLQEYGARQHDDERRLAYVALTRAKHDILLTFAQTPDDPLAALDDQQVDMAGVASNFWLELHDLFQHHDGCVPSGGGRPVAEGEALPPVGLFVGADAQEYESAVVLSAQREAPSISVTERPSAIWPVELSPSVSRVLQDSLRLIHDEPELPNTENADESSLFVQAERVVQAAAGRFGGPSIDPRNVEALREIGSRILRHGTQNVTAIQARSGALTSAREQEYWQGIVRPIPRVSSPSAQAGTVFHEWASRFMMPSADDAVALGDEGLGDGYIQGGHLALVDTAQVRENMLHELDDDAQAQAQAQAQALGQASTTDTGGQLLLWKRRLAASPWARRTPLWVERPIVAYLEGSVVNGKLDAVFKGGLDESDPTKAFTIVDWKTGHRPRNAAERDRKLMQLEIYRLLLSVIEDVELDSIDACLYYLSEETADSAEIPVRGNTRKEIMDSVRLGVPETSDND</sequence>
<protein>
    <recommendedName>
        <fullName evidence="13">DNA 3'-5' helicase</fullName>
        <ecNumber evidence="13">5.6.2.4</ecNumber>
    </recommendedName>
</protein>
<keyword evidence="9" id="KW-0238">DNA-binding</keyword>
<keyword evidence="10" id="KW-0234">DNA repair</keyword>
<dbReference type="GO" id="GO:0004527">
    <property type="term" value="F:exonuclease activity"/>
    <property type="evidence" value="ECO:0007669"/>
    <property type="project" value="UniProtKB-KW"/>
</dbReference>
<evidence type="ECO:0000256" key="2">
    <source>
        <dbReference type="ARBA" id="ARBA00022722"/>
    </source>
</evidence>
<evidence type="ECO:0000256" key="6">
    <source>
        <dbReference type="ARBA" id="ARBA00022806"/>
    </source>
</evidence>
<dbReference type="InterPro" id="IPR014016">
    <property type="entry name" value="UvrD-like_ATP-bd"/>
</dbReference>
<dbReference type="Proteomes" id="UP000767327">
    <property type="component" value="Unassembled WGS sequence"/>
</dbReference>
<organism evidence="18 19">
    <name type="scientific">Bifidobacterium crudilactis</name>
    <dbReference type="NCBI Taxonomy" id="327277"/>
    <lineage>
        <taxon>Bacteria</taxon>
        <taxon>Bacillati</taxon>
        <taxon>Actinomycetota</taxon>
        <taxon>Actinomycetes</taxon>
        <taxon>Bifidobacteriales</taxon>
        <taxon>Bifidobacteriaceae</taxon>
        <taxon>Bifidobacterium</taxon>
    </lineage>
</organism>
<evidence type="ECO:0000256" key="15">
    <source>
        <dbReference type="PROSITE-ProRule" id="PRU00560"/>
    </source>
</evidence>
<dbReference type="GO" id="GO:0043138">
    <property type="term" value="F:3'-5' DNA helicase activity"/>
    <property type="evidence" value="ECO:0007669"/>
    <property type="project" value="UniProtKB-EC"/>
</dbReference>
<evidence type="ECO:0000256" key="8">
    <source>
        <dbReference type="ARBA" id="ARBA00022840"/>
    </source>
</evidence>
<evidence type="ECO:0000259" key="17">
    <source>
        <dbReference type="PROSITE" id="PS51217"/>
    </source>
</evidence>
<comment type="catalytic activity">
    <reaction evidence="12">
        <text>Couples ATP hydrolysis with the unwinding of duplex DNA by translocating in the 3'-5' direction.</text>
        <dbReference type="EC" id="5.6.2.4"/>
    </reaction>
</comment>
<evidence type="ECO:0000256" key="12">
    <source>
        <dbReference type="ARBA" id="ARBA00034617"/>
    </source>
</evidence>
<dbReference type="PROSITE" id="PS51198">
    <property type="entry name" value="UVRD_HELICASE_ATP_BIND"/>
    <property type="match status" value="1"/>
</dbReference>
<evidence type="ECO:0000256" key="10">
    <source>
        <dbReference type="ARBA" id="ARBA00023204"/>
    </source>
</evidence>
<dbReference type="InterPro" id="IPR027417">
    <property type="entry name" value="P-loop_NTPase"/>
</dbReference>
<evidence type="ECO:0000256" key="9">
    <source>
        <dbReference type="ARBA" id="ARBA00023125"/>
    </source>
</evidence>
<dbReference type="GO" id="GO:0005829">
    <property type="term" value="C:cytosol"/>
    <property type="evidence" value="ECO:0007669"/>
    <property type="project" value="TreeGrafter"/>
</dbReference>
<dbReference type="EMBL" id="JAAXZR010000012">
    <property type="protein sequence ID" value="NLT79194.1"/>
    <property type="molecule type" value="Genomic_DNA"/>
</dbReference>
<reference evidence="18" key="2">
    <citation type="submission" date="2020-01" db="EMBL/GenBank/DDBJ databases">
        <authorList>
            <person name="Campanaro S."/>
        </authorList>
    </citation>
    <scope>NUCLEOTIDE SEQUENCE</scope>
    <source>
        <strain evidence="18">AS01afH2WH_6</strain>
    </source>
</reference>
<evidence type="ECO:0000256" key="11">
    <source>
        <dbReference type="ARBA" id="ARBA00023235"/>
    </source>
</evidence>
<comment type="catalytic activity">
    <reaction evidence="14">
        <text>ATP + H2O = ADP + phosphate + H(+)</text>
        <dbReference type="Rhea" id="RHEA:13065"/>
        <dbReference type="ChEBI" id="CHEBI:15377"/>
        <dbReference type="ChEBI" id="CHEBI:15378"/>
        <dbReference type="ChEBI" id="CHEBI:30616"/>
        <dbReference type="ChEBI" id="CHEBI:43474"/>
        <dbReference type="ChEBI" id="CHEBI:456216"/>
        <dbReference type="EC" id="5.6.2.4"/>
    </reaction>
</comment>
<dbReference type="RefSeq" id="WP_273172882.1">
    <property type="nucleotide sequence ID" value="NZ_JAAXZR010000012.1"/>
</dbReference>
<dbReference type="GO" id="GO:0003677">
    <property type="term" value="F:DNA binding"/>
    <property type="evidence" value="ECO:0007669"/>
    <property type="project" value="UniProtKB-KW"/>
</dbReference>
<evidence type="ECO:0000313" key="19">
    <source>
        <dbReference type="Proteomes" id="UP000767327"/>
    </source>
</evidence>
<evidence type="ECO:0000256" key="4">
    <source>
        <dbReference type="ARBA" id="ARBA00022763"/>
    </source>
</evidence>
<feature type="domain" description="UvrD-like helicase ATP-binding" evidence="16">
    <location>
        <begin position="2"/>
        <end position="408"/>
    </location>
</feature>
<feature type="domain" description="UvrD-like helicase C-terminal" evidence="17">
    <location>
        <begin position="409"/>
        <end position="766"/>
    </location>
</feature>
<evidence type="ECO:0000256" key="13">
    <source>
        <dbReference type="ARBA" id="ARBA00034808"/>
    </source>
</evidence>
<dbReference type="Gene3D" id="1.10.486.10">
    <property type="entry name" value="PCRA, domain 4"/>
    <property type="match status" value="1"/>
</dbReference>
<dbReference type="PANTHER" id="PTHR11070">
    <property type="entry name" value="UVRD / RECB / PCRA DNA HELICASE FAMILY MEMBER"/>
    <property type="match status" value="1"/>
</dbReference>
<evidence type="ECO:0000256" key="3">
    <source>
        <dbReference type="ARBA" id="ARBA00022741"/>
    </source>
</evidence>
<evidence type="ECO:0000259" key="16">
    <source>
        <dbReference type="PROSITE" id="PS51198"/>
    </source>
</evidence>
<keyword evidence="7" id="KW-0269">Exonuclease</keyword>
<dbReference type="Pfam" id="PF12705">
    <property type="entry name" value="PDDEXK_1"/>
    <property type="match status" value="1"/>
</dbReference>
<keyword evidence="3 15" id="KW-0547">Nucleotide-binding</keyword>
<keyword evidence="5 15" id="KW-0378">Hydrolase</keyword>
<accession>A0A971CXY8</accession>
<dbReference type="Gene3D" id="3.40.50.300">
    <property type="entry name" value="P-loop containing nucleotide triphosphate hydrolases"/>
    <property type="match status" value="4"/>
</dbReference>
<dbReference type="SUPFAM" id="SSF52540">
    <property type="entry name" value="P-loop containing nucleoside triphosphate hydrolases"/>
    <property type="match status" value="1"/>
</dbReference>
<evidence type="ECO:0000256" key="7">
    <source>
        <dbReference type="ARBA" id="ARBA00022839"/>
    </source>
</evidence>
<keyword evidence="11" id="KW-0413">Isomerase</keyword>
<dbReference type="GO" id="GO:0033202">
    <property type="term" value="C:DNA helicase complex"/>
    <property type="evidence" value="ECO:0007669"/>
    <property type="project" value="TreeGrafter"/>
</dbReference>
<dbReference type="InterPro" id="IPR014017">
    <property type="entry name" value="DNA_helicase_UvrD-like_C"/>
</dbReference>
<keyword evidence="2" id="KW-0540">Nuclease</keyword>
<dbReference type="InterPro" id="IPR000212">
    <property type="entry name" value="DNA_helicase_UvrD/REP"/>
</dbReference>
<evidence type="ECO:0000256" key="1">
    <source>
        <dbReference type="ARBA" id="ARBA00009922"/>
    </source>
</evidence>
<dbReference type="Gene3D" id="1.10.10.160">
    <property type="match status" value="1"/>
</dbReference>
<keyword evidence="8 15" id="KW-0067">ATP-binding</keyword>
<dbReference type="PANTHER" id="PTHR11070:SF55">
    <property type="entry name" value="DNA 3'-5' HELICASE"/>
    <property type="match status" value="1"/>
</dbReference>
<dbReference type="Pfam" id="PF13361">
    <property type="entry name" value="UvrD_C"/>
    <property type="match status" value="2"/>
</dbReference>
<name>A0A971CXY8_9BIFI</name>
<dbReference type="PROSITE" id="PS51217">
    <property type="entry name" value="UVRD_HELICASE_CTER"/>
    <property type="match status" value="1"/>
</dbReference>
<feature type="binding site" evidence="15">
    <location>
        <begin position="23"/>
        <end position="30"/>
    </location>
    <ligand>
        <name>ATP</name>
        <dbReference type="ChEBI" id="CHEBI:30616"/>
    </ligand>
</feature>
<evidence type="ECO:0000313" key="18">
    <source>
        <dbReference type="EMBL" id="NLT79194.1"/>
    </source>
</evidence>
<comment type="caution">
    <text evidence="18">The sequence shown here is derived from an EMBL/GenBank/DDBJ whole genome shotgun (WGS) entry which is preliminary data.</text>
</comment>
<keyword evidence="4" id="KW-0227">DNA damage</keyword>
<dbReference type="Pfam" id="PF00580">
    <property type="entry name" value="UvrD-helicase"/>
    <property type="match status" value="1"/>
</dbReference>
<dbReference type="EC" id="5.6.2.4" evidence="13"/>